<dbReference type="RefSeq" id="XP_029779967.1">
    <property type="nucleotide sequence ID" value="XM_029924107.1"/>
</dbReference>
<dbReference type="PANTHER" id="PTHR12035:SF139">
    <property type="entry name" value="IG-LIKE DOMAIN-CONTAINING PROTEIN"/>
    <property type="match status" value="1"/>
</dbReference>
<feature type="region of interest" description="Disordered" evidence="12">
    <location>
        <begin position="553"/>
        <end position="580"/>
    </location>
</feature>
<evidence type="ECO:0000256" key="10">
    <source>
        <dbReference type="ARBA" id="ARBA00023319"/>
    </source>
</evidence>
<dbReference type="GO" id="GO:0005886">
    <property type="term" value="C:plasma membrane"/>
    <property type="evidence" value="ECO:0007669"/>
    <property type="project" value="TreeGrafter"/>
</dbReference>
<accession>A0A673VNC7</accession>
<dbReference type="InterPro" id="IPR013783">
    <property type="entry name" value="Ig-like_fold"/>
</dbReference>
<dbReference type="Gene3D" id="2.60.40.10">
    <property type="entry name" value="Immunoglobulins"/>
    <property type="match status" value="4"/>
</dbReference>
<dbReference type="OMA" id="SITCEMP"/>
<comment type="similarity">
    <text evidence="11">Belongs to the immunoglobulin superfamily. SIGLEC (sialic acid binding Ig-like lectin) family.</text>
</comment>
<feature type="chain" id="PRO_5025663027" description="Ig-like domain-containing protein" evidence="14">
    <location>
        <begin position="20"/>
        <end position="580"/>
    </location>
</feature>
<keyword evidence="6 13" id="KW-1133">Transmembrane helix</keyword>
<sequence>MTFTPQMLLLLLLPPLPLPLPMPLRAGSPAQDARFQLRVQNLVTVQEGLCVFVPCHCSYPEVEYNDSDPAHGYWFRDGTKTGWGAPVATNNPDRKVQQETQGRFHLVGNPQDYNCSLDIRDAQRSDSGKYFFRVERGSFVKYNFQWNLLSVNVTALTQTPNIHIQGLLISGQPKNITCSVPWACKRGMAPTFSWIGDALTSQGPRTHLSSVLTLTPRLQDHGTNLTCRVTFPEANVSTETSIQLNMSYAPQNLTISVFRGEGTAPEVLSNGSSLSVQEGQWLRLVCVCDSNPPARLNWTRGSLALEPSDSSYPGVLQLPQVELGDHGKYVCRAQNARGSLEASLSLLVKDPPKLSGPSCSWEGEVLHCTCSAQSQHPPSLHWRLGEGLLERNHSNASLTITSSWERPWANSNLSFIEPLGSSLRLSCEARNAHGEESAVVLLLPGRLGPGTGALHGAIGGAGVTALLGLCLCLITFFVVKTYRQKPTQKSAHREDSQDYVNKPWSDSPSDPLPPAAAASPLEKEQELYYASPTFDRLRPHNFQKWETTEYAEIKIQNHNPNHSPPWEPRQGSSEEMRVRP</sequence>
<dbReference type="InterPro" id="IPR013106">
    <property type="entry name" value="Ig_V-set"/>
</dbReference>
<evidence type="ECO:0000256" key="12">
    <source>
        <dbReference type="SAM" id="MobiDB-lite"/>
    </source>
</evidence>
<dbReference type="SMART" id="SM00408">
    <property type="entry name" value="IGc2"/>
    <property type="match status" value="1"/>
</dbReference>
<evidence type="ECO:0000256" key="3">
    <source>
        <dbReference type="ARBA" id="ARBA00022729"/>
    </source>
</evidence>
<evidence type="ECO:0000256" key="14">
    <source>
        <dbReference type="SAM" id="SignalP"/>
    </source>
</evidence>
<dbReference type="FunFam" id="2.60.40.10:FF:000829">
    <property type="entry name" value="Sialic acid-binding Ig-like lectin 8"/>
    <property type="match status" value="1"/>
</dbReference>
<keyword evidence="9" id="KW-0325">Glycoprotein</keyword>
<evidence type="ECO:0000256" key="4">
    <source>
        <dbReference type="ARBA" id="ARBA00022734"/>
    </source>
</evidence>
<feature type="signal peptide" evidence="14">
    <location>
        <begin position="1"/>
        <end position="19"/>
    </location>
</feature>
<dbReference type="SUPFAM" id="SSF48726">
    <property type="entry name" value="Immunoglobulin"/>
    <property type="match status" value="4"/>
</dbReference>
<evidence type="ECO:0000256" key="11">
    <source>
        <dbReference type="ARBA" id="ARBA00038361"/>
    </source>
</evidence>
<keyword evidence="4" id="KW-0430">Lectin</keyword>
<dbReference type="GeneID" id="115279624"/>
<dbReference type="CDD" id="cd05712">
    <property type="entry name" value="IgV_CD33"/>
    <property type="match status" value="1"/>
</dbReference>
<dbReference type="InterPro" id="IPR051036">
    <property type="entry name" value="SIGLEC"/>
</dbReference>
<keyword evidence="8" id="KW-1015">Disulfide bond</keyword>
<keyword evidence="17" id="KW-1185">Reference proteome</keyword>
<evidence type="ECO:0000256" key="9">
    <source>
        <dbReference type="ARBA" id="ARBA00023180"/>
    </source>
</evidence>
<feature type="transmembrane region" description="Helical" evidence="13">
    <location>
        <begin position="453"/>
        <end position="479"/>
    </location>
</feature>
<evidence type="ECO:0000313" key="17">
    <source>
        <dbReference type="Proteomes" id="UP000472268"/>
    </source>
</evidence>
<evidence type="ECO:0000256" key="7">
    <source>
        <dbReference type="ARBA" id="ARBA00023136"/>
    </source>
</evidence>
<keyword evidence="5" id="KW-0130">Cell adhesion</keyword>
<evidence type="ECO:0000256" key="1">
    <source>
        <dbReference type="ARBA" id="ARBA00004479"/>
    </source>
</evidence>
<dbReference type="OrthoDB" id="10012075at2759"/>
<evidence type="ECO:0000256" key="6">
    <source>
        <dbReference type="ARBA" id="ARBA00022989"/>
    </source>
</evidence>
<feature type="region of interest" description="Disordered" evidence="12">
    <location>
        <begin position="487"/>
        <end position="522"/>
    </location>
</feature>
<protein>
    <recommendedName>
        <fullName evidence="15">Ig-like domain-containing protein</fullName>
    </recommendedName>
</protein>
<feature type="domain" description="Ig-like" evidence="15">
    <location>
        <begin position="160"/>
        <end position="243"/>
    </location>
</feature>
<dbReference type="GO" id="GO:0007155">
    <property type="term" value="P:cell adhesion"/>
    <property type="evidence" value="ECO:0007669"/>
    <property type="project" value="UniProtKB-KW"/>
</dbReference>
<dbReference type="Pfam" id="PF13927">
    <property type="entry name" value="Ig_3"/>
    <property type="match status" value="1"/>
</dbReference>
<reference evidence="16" key="3">
    <citation type="submission" date="2025-09" db="UniProtKB">
        <authorList>
            <consortium name="Ensembl"/>
        </authorList>
    </citation>
    <scope>IDENTIFICATION</scope>
</reference>
<evidence type="ECO:0000256" key="5">
    <source>
        <dbReference type="ARBA" id="ARBA00022889"/>
    </source>
</evidence>
<reference evidence="16 17" key="1">
    <citation type="submission" date="2019-05" db="EMBL/GenBank/DDBJ databases">
        <title>A Chromosome-scale Meerkat (S. suricatta) Genome Assembly.</title>
        <authorList>
            <person name="Dudchenko O."/>
            <person name="Lieberman Aiden E."/>
            <person name="Tung J."/>
            <person name="Barreiro L.B."/>
            <person name="Clutton-Brock T.H."/>
        </authorList>
    </citation>
    <scope>NUCLEOTIDE SEQUENCE [LARGE SCALE GENOMIC DNA]</scope>
</reference>
<dbReference type="InterPro" id="IPR003598">
    <property type="entry name" value="Ig_sub2"/>
</dbReference>
<proteinExistence type="inferred from homology"/>
<feature type="domain" description="Ig-like" evidence="15">
    <location>
        <begin position="265"/>
        <end position="345"/>
    </location>
</feature>
<dbReference type="PROSITE" id="PS50835">
    <property type="entry name" value="IG_LIKE"/>
    <property type="match status" value="2"/>
</dbReference>
<evidence type="ECO:0000313" key="16">
    <source>
        <dbReference type="Ensembl" id="ENSSSUP00005034961.1"/>
    </source>
</evidence>
<evidence type="ECO:0000256" key="8">
    <source>
        <dbReference type="ARBA" id="ARBA00023157"/>
    </source>
</evidence>
<keyword evidence="3 14" id="KW-0732">Signal</keyword>
<evidence type="ECO:0000256" key="2">
    <source>
        <dbReference type="ARBA" id="ARBA00022692"/>
    </source>
</evidence>
<dbReference type="InterPro" id="IPR007110">
    <property type="entry name" value="Ig-like_dom"/>
</dbReference>
<feature type="compositionally biased region" description="Low complexity" evidence="12">
    <location>
        <begin position="505"/>
        <end position="520"/>
    </location>
</feature>
<dbReference type="Ensembl" id="ENSSSUT00005039824.1">
    <property type="protein sequence ID" value="ENSSSUP00005034961.1"/>
    <property type="gene ID" value="ENSSSUG00005022427.1"/>
</dbReference>
<keyword evidence="10" id="KW-0393">Immunoglobulin domain</keyword>
<dbReference type="SMART" id="SM00409">
    <property type="entry name" value="IG"/>
    <property type="match status" value="3"/>
</dbReference>
<dbReference type="GO" id="GO:0033691">
    <property type="term" value="F:sialic acid binding"/>
    <property type="evidence" value="ECO:0007669"/>
    <property type="project" value="TreeGrafter"/>
</dbReference>
<reference evidence="16" key="2">
    <citation type="submission" date="2025-08" db="UniProtKB">
        <authorList>
            <consortium name="Ensembl"/>
        </authorList>
    </citation>
    <scope>IDENTIFICATION</scope>
</reference>
<dbReference type="GO" id="GO:0030246">
    <property type="term" value="F:carbohydrate binding"/>
    <property type="evidence" value="ECO:0007669"/>
    <property type="project" value="UniProtKB-KW"/>
</dbReference>
<keyword evidence="7 13" id="KW-0472">Membrane</keyword>
<gene>
    <name evidence="16" type="primary">LOC115279624</name>
</gene>
<dbReference type="Proteomes" id="UP000472268">
    <property type="component" value="Chromosome 16"/>
</dbReference>
<dbReference type="InterPro" id="IPR036179">
    <property type="entry name" value="Ig-like_dom_sf"/>
</dbReference>
<evidence type="ECO:0000259" key="15">
    <source>
        <dbReference type="PROSITE" id="PS50835"/>
    </source>
</evidence>
<dbReference type="Pfam" id="PF07686">
    <property type="entry name" value="V-set"/>
    <property type="match status" value="1"/>
</dbReference>
<keyword evidence="2 13" id="KW-0812">Transmembrane</keyword>
<dbReference type="AlphaFoldDB" id="A0A673VNC7"/>
<comment type="subcellular location">
    <subcellularLocation>
        <location evidence="1">Membrane</location>
        <topology evidence="1">Single-pass type I membrane protein</topology>
    </subcellularLocation>
</comment>
<organism evidence="16 17">
    <name type="scientific">Suricata suricatta</name>
    <name type="common">Meerkat</name>
    <dbReference type="NCBI Taxonomy" id="37032"/>
    <lineage>
        <taxon>Eukaryota</taxon>
        <taxon>Metazoa</taxon>
        <taxon>Chordata</taxon>
        <taxon>Craniata</taxon>
        <taxon>Vertebrata</taxon>
        <taxon>Euteleostomi</taxon>
        <taxon>Mammalia</taxon>
        <taxon>Eutheria</taxon>
        <taxon>Laurasiatheria</taxon>
        <taxon>Carnivora</taxon>
        <taxon>Feliformia</taxon>
        <taxon>Herpestidae</taxon>
        <taxon>Suricata</taxon>
    </lineage>
</organism>
<name>A0A673VNC7_SURSU</name>
<dbReference type="PANTHER" id="PTHR12035">
    <property type="entry name" value="SIALIC ACID BINDING IMMUNOGLOBULIN-LIKE LECTIN"/>
    <property type="match status" value="1"/>
</dbReference>
<dbReference type="InterPro" id="IPR003599">
    <property type="entry name" value="Ig_sub"/>
</dbReference>
<evidence type="ECO:0000256" key="13">
    <source>
        <dbReference type="SAM" id="Phobius"/>
    </source>
</evidence>